<reference evidence="1" key="2">
    <citation type="journal article" date="2015" name="Data Brief">
        <title>Shoot transcriptome of the giant reed, Arundo donax.</title>
        <authorList>
            <person name="Barrero R.A."/>
            <person name="Guerrero F.D."/>
            <person name="Moolhuijzen P."/>
            <person name="Goolsby J.A."/>
            <person name="Tidwell J."/>
            <person name="Bellgard S.E."/>
            <person name="Bellgard M.I."/>
        </authorList>
    </citation>
    <scope>NUCLEOTIDE SEQUENCE</scope>
    <source>
        <tissue evidence="1">Shoot tissue taken approximately 20 cm above the soil surface</tissue>
    </source>
</reference>
<name>A0A0A9G5C1_ARUDO</name>
<dbReference type="EMBL" id="GBRH01179257">
    <property type="protein sequence ID" value="JAE18639.1"/>
    <property type="molecule type" value="Transcribed_RNA"/>
</dbReference>
<reference evidence="1" key="1">
    <citation type="submission" date="2014-09" db="EMBL/GenBank/DDBJ databases">
        <authorList>
            <person name="Magalhaes I.L.F."/>
            <person name="Oliveira U."/>
            <person name="Santos F.R."/>
            <person name="Vidigal T.H.D.A."/>
            <person name="Brescovit A.D."/>
            <person name="Santos A.J."/>
        </authorList>
    </citation>
    <scope>NUCLEOTIDE SEQUENCE</scope>
    <source>
        <tissue evidence="1">Shoot tissue taken approximately 20 cm above the soil surface</tissue>
    </source>
</reference>
<accession>A0A0A9G5C1</accession>
<evidence type="ECO:0000313" key="1">
    <source>
        <dbReference type="EMBL" id="JAE18639.1"/>
    </source>
</evidence>
<proteinExistence type="predicted"/>
<sequence>MGEKGGEETRVRVGVNRGRRREDSIAVALWERREERRRGCGLE</sequence>
<protein>
    <submittedName>
        <fullName evidence="1">Uncharacterized protein</fullName>
    </submittedName>
</protein>
<dbReference type="AlphaFoldDB" id="A0A0A9G5C1"/>
<organism evidence="1">
    <name type="scientific">Arundo donax</name>
    <name type="common">Giant reed</name>
    <name type="synonym">Donax arundinaceus</name>
    <dbReference type="NCBI Taxonomy" id="35708"/>
    <lineage>
        <taxon>Eukaryota</taxon>
        <taxon>Viridiplantae</taxon>
        <taxon>Streptophyta</taxon>
        <taxon>Embryophyta</taxon>
        <taxon>Tracheophyta</taxon>
        <taxon>Spermatophyta</taxon>
        <taxon>Magnoliopsida</taxon>
        <taxon>Liliopsida</taxon>
        <taxon>Poales</taxon>
        <taxon>Poaceae</taxon>
        <taxon>PACMAD clade</taxon>
        <taxon>Arundinoideae</taxon>
        <taxon>Arundineae</taxon>
        <taxon>Arundo</taxon>
    </lineage>
</organism>